<dbReference type="PANTHER" id="PTHR22618:SF2">
    <property type="entry name" value="PROTEIN O-MANNOSE KINASE"/>
    <property type="match status" value="1"/>
</dbReference>
<dbReference type="PANTHER" id="PTHR22618">
    <property type="entry name" value="PROTEIN O-MANNOSE KINASE"/>
    <property type="match status" value="1"/>
</dbReference>
<dbReference type="InterPro" id="IPR011009">
    <property type="entry name" value="Kinase-like_dom_sf"/>
</dbReference>
<evidence type="ECO:0000313" key="19">
    <source>
        <dbReference type="Proteomes" id="UP000242188"/>
    </source>
</evidence>
<dbReference type="GO" id="GO:0005789">
    <property type="term" value="C:endoplasmic reticulum membrane"/>
    <property type="evidence" value="ECO:0007669"/>
    <property type="project" value="UniProtKB-SubCell"/>
</dbReference>
<dbReference type="GO" id="GO:0019200">
    <property type="term" value="F:carbohydrate kinase activity"/>
    <property type="evidence" value="ECO:0007669"/>
    <property type="project" value="InterPro"/>
</dbReference>
<comment type="caution">
    <text evidence="18">The sequence shown here is derived from an EMBL/GenBank/DDBJ whole genome shotgun (WGS) entry which is preliminary data.</text>
</comment>
<evidence type="ECO:0000256" key="10">
    <source>
        <dbReference type="ARBA" id="ARBA00022968"/>
    </source>
</evidence>
<dbReference type="OrthoDB" id="4062651at2759"/>
<evidence type="ECO:0000256" key="15">
    <source>
        <dbReference type="ARBA" id="ARBA00030304"/>
    </source>
</evidence>
<evidence type="ECO:0000256" key="16">
    <source>
        <dbReference type="ARBA" id="ARBA00030430"/>
    </source>
</evidence>
<evidence type="ECO:0000256" key="6">
    <source>
        <dbReference type="ARBA" id="ARBA00022741"/>
    </source>
</evidence>
<evidence type="ECO:0000256" key="4">
    <source>
        <dbReference type="ARBA" id="ARBA00022679"/>
    </source>
</evidence>
<sequence length="339" mass="38631">MWLKILGIVTFPSIIAWLTRIFWPKIWTTDVKGQVTCHNYGEKGPGSACHRICPLGYFHLPTMDEQCHPWLTCHDLRNDIVKVKVIGAGAVKKVSVATWKGHMVAMNEPVTELYLKDYRYGLDILKKLQGHLEVIQFIGSCNDVYVTQYHRFGSADQIGNILGDLNSGHKDTMATRFILCLNYVAILNFLHTNTLGTLVMCDSNDLEKTLKQYLITDDLMLVLNDIDSLAKVNHSAGELIKCGHRELGGEFVAPEQLWPYDAEFTDDTMPPYDEKSDIWKIPDVCNNFIIGHRDSMKVQLDLFGIHSACKEDQASHRPKAADILREYERVWNSIDKLYD</sequence>
<feature type="domain" description="Protein kinase" evidence="17">
    <location>
        <begin position="80"/>
        <end position="339"/>
    </location>
</feature>
<evidence type="ECO:0000256" key="11">
    <source>
        <dbReference type="ARBA" id="ARBA00022989"/>
    </source>
</evidence>
<dbReference type="InterPro" id="IPR000719">
    <property type="entry name" value="Prot_kinase_dom"/>
</dbReference>
<dbReference type="SUPFAM" id="SSF56112">
    <property type="entry name" value="Protein kinase-like (PK-like)"/>
    <property type="match status" value="1"/>
</dbReference>
<evidence type="ECO:0000256" key="1">
    <source>
        <dbReference type="ARBA" id="ARBA00004648"/>
    </source>
</evidence>
<keyword evidence="8" id="KW-0256">Endoplasmic reticulum</keyword>
<protein>
    <recommendedName>
        <fullName evidence="3">Protein O-mannose kinase</fullName>
        <ecNumber evidence="2">2.7.1.183</ecNumber>
    </recommendedName>
    <alternativeName>
        <fullName evidence="16">Protein kinase-like protein SgK196</fullName>
    </alternativeName>
    <alternativeName>
        <fullName evidence="15">Sugen kinase 196</fullName>
    </alternativeName>
</protein>
<keyword evidence="6" id="KW-0547">Nucleotide-binding</keyword>
<evidence type="ECO:0000256" key="3">
    <source>
        <dbReference type="ARBA" id="ARBA00015906"/>
    </source>
</evidence>
<keyword evidence="10" id="KW-0735">Signal-anchor</keyword>
<keyword evidence="19" id="KW-1185">Reference proteome</keyword>
<comment type="catalytic activity">
    <reaction evidence="14">
        <text>3-O-[beta-D-GalNAc-(1-&gt;3)-beta-D-GlcNAc-(1-&gt;4)-alpha-D-Man]-L-Thr-[protein] + ATP = 3-O-[beta-D-GalNAc-(1-&gt;3)-beta-D-GlcNAc-(1-&gt;4)-(O-6-P-alpha-D-Man)]-Thr-[protein] + ADP + H(+)</text>
        <dbReference type="Rhea" id="RHEA:52616"/>
        <dbReference type="Rhea" id="RHEA-COMP:13308"/>
        <dbReference type="Rhea" id="RHEA-COMP:13309"/>
        <dbReference type="ChEBI" id="CHEBI:15378"/>
        <dbReference type="ChEBI" id="CHEBI:30616"/>
        <dbReference type="ChEBI" id="CHEBI:136709"/>
        <dbReference type="ChEBI" id="CHEBI:136710"/>
        <dbReference type="ChEBI" id="CHEBI:456216"/>
        <dbReference type="EC" id="2.7.1.183"/>
    </reaction>
</comment>
<dbReference type="GO" id="GO:0006493">
    <property type="term" value="P:protein O-linked glycosylation"/>
    <property type="evidence" value="ECO:0007669"/>
    <property type="project" value="InterPro"/>
</dbReference>
<organism evidence="18 19">
    <name type="scientific">Mizuhopecten yessoensis</name>
    <name type="common">Japanese scallop</name>
    <name type="synonym">Patinopecten yessoensis</name>
    <dbReference type="NCBI Taxonomy" id="6573"/>
    <lineage>
        <taxon>Eukaryota</taxon>
        <taxon>Metazoa</taxon>
        <taxon>Spiralia</taxon>
        <taxon>Lophotrochozoa</taxon>
        <taxon>Mollusca</taxon>
        <taxon>Bivalvia</taxon>
        <taxon>Autobranchia</taxon>
        <taxon>Pteriomorphia</taxon>
        <taxon>Pectinida</taxon>
        <taxon>Pectinoidea</taxon>
        <taxon>Pectinidae</taxon>
        <taxon>Mizuhopecten</taxon>
    </lineage>
</organism>
<evidence type="ECO:0000256" key="12">
    <source>
        <dbReference type="ARBA" id="ARBA00023136"/>
    </source>
</evidence>
<dbReference type="GO" id="GO:0005524">
    <property type="term" value="F:ATP binding"/>
    <property type="evidence" value="ECO:0007669"/>
    <property type="project" value="UniProtKB-KW"/>
</dbReference>
<accession>A0A210PYD3</accession>
<gene>
    <name evidence="18" type="ORF">KP79_PYT17372</name>
</gene>
<dbReference type="PROSITE" id="PS50011">
    <property type="entry name" value="PROTEIN_KINASE_DOM"/>
    <property type="match status" value="1"/>
</dbReference>
<dbReference type="Gene3D" id="1.10.510.10">
    <property type="entry name" value="Transferase(Phosphotransferase) domain 1"/>
    <property type="match status" value="1"/>
</dbReference>
<keyword evidence="7 18" id="KW-0418">Kinase</keyword>
<evidence type="ECO:0000256" key="9">
    <source>
        <dbReference type="ARBA" id="ARBA00022840"/>
    </source>
</evidence>
<dbReference type="Proteomes" id="UP000242188">
    <property type="component" value="Unassembled WGS sequence"/>
</dbReference>
<dbReference type="InterPro" id="IPR039318">
    <property type="entry name" value="POMK"/>
</dbReference>
<comment type="function">
    <text evidence="13">Protein O-mannose kinase that specifically mediates phosphorylation at the 6-position of an O-mannose of the trisaccharide (N-acetylgalactosamine (GalNAc)-beta-1,3-N-acetylglucosamine (GlcNAc)-beta-1,4-mannose) to generate phosphorylated O-mannosyl trisaccharide (N-acetylgalactosamine-beta-1,3-N-acetylglucosamine-beta-1,4-(phosphate-6-)mannose). Phosphorylated O-mannosyl trisaccharide is a carbohydrate structure present in alpha-dystroglycan (DAG1), which is required for binding laminin G-like domain-containing extracellular proteins with high affinity. Only shows kinase activity when the GalNAc-beta-3-GlcNAc-beta-terminus is linked to the 4-position of O-mannose, suggesting that this disaccharide serves as the substrate recognition motif.</text>
</comment>
<evidence type="ECO:0000259" key="17">
    <source>
        <dbReference type="PROSITE" id="PS50011"/>
    </source>
</evidence>
<dbReference type="GO" id="GO:0004672">
    <property type="term" value="F:protein kinase activity"/>
    <property type="evidence" value="ECO:0007669"/>
    <property type="project" value="InterPro"/>
</dbReference>
<keyword evidence="12" id="KW-0472">Membrane</keyword>
<keyword evidence="4" id="KW-0808">Transferase</keyword>
<proteinExistence type="predicted"/>
<reference evidence="18 19" key="1">
    <citation type="journal article" date="2017" name="Nat. Ecol. Evol.">
        <title>Scallop genome provides insights into evolution of bilaterian karyotype and development.</title>
        <authorList>
            <person name="Wang S."/>
            <person name="Zhang J."/>
            <person name="Jiao W."/>
            <person name="Li J."/>
            <person name="Xun X."/>
            <person name="Sun Y."/>
            <person name="Guo X."/>
            <person name="Huan P."/>
            <person name="Dong B."/>
            <person name="Zhang L."/>
            <person name="Hu X."/>
            <person name="Sun X."/>
            <person name="Wang J."/>
            <person name="Zhao C."/>
            <person name="Wang Y."/>
            <person name="Wang D."/>
            <person name="Huang X."/>
            <person name="Wang R."/>
            <person name="Lv J."/>
            <person name="Li Y."/>
            <person name="Zhang Z."/>
            <person name="Liu B."/>
            <person name="Lu W."/>
            <person name="Hui Y."/>
            <person name="Liang J."/>
            <person name="Zhou Z."/>
            <person name="Hou R."/>
            <person name="Li X."/>
            <person name="Liu Y."/>
            <person name="Li H."/>
            <person name="Ning X."/>
            <person name="Lin Y."/>
            <person name="Zhao L."/>
            <person name="Xing Q."/>
            <person name="Dou J."/>
            <person name="Li Y."/>
            <person name="Mao J."/>
            <person name="Guo H."/>
            <person name="Dou H."/>
            <person name="Li T."/>
            <person name="Mu C."/>
            <person name="Jiang W."/>
            <person name="Fu Q."/>
            <person name="Fu X."/>
            <person name="Miao Y."/>
            <person name="Liu J."/>
            <person name="Yu Q."/>
            <person name="Li R."/>
            <person name="Liao H."/>
            <person name="Li X."/>
            <person name="Kong Y."/>
            <person name="Jiang Z."/>
            <person name="Chourrout D."/>
            <person name="Li R."/>
            <person name="Bao Z."/>
        </authorList>
    </citation>
    <scope>NUCLEOTIDE SEQUENCE [LARGE SCALE GENOMIC DNA]</scope>
    <source>
        <strain evidence="18 19">PY_sf001</strain>
    </source>
</reference>
<evidence type="ECO:0000256" key="7">
    <source>
        <dbReference type="ARBA" id="ARBA00022777"/>
    </source>
</evidence>
<evidence type="ECO:0000256" key="5">
    <source>
        <dbReference type="ARBA" id="ARBA00022692"/>
    </source>
</evidence>
<dbReference type="EMBL" id="NEDP02005386">
    <property type="protein sequence ID" value="OWF41483.1"/>
    <property type="molecule type" value="Genomic_DNA"/>
</dbReference>
<dbReference type="STRING" id="6573.A0A210PYD3"/>
<evidence type="ECO:0000256" key="13">
    <source>
        <dbReference type="ARBA" id="ARBA00025665"/>
    </source>
</evidence>
<evidence type="ECO:0000313" key="18">
    <source>
        <dbReference type="EMBL" id="OWF41483.1"/>
    </source>
</evidence>
<evidence type="ECO:0000256" key="2">
    <source>
        <dbReference type="ARBA" id="ARBA00011932"/>
    </source>
</evidence>
<dbReference type="EC" id="2.7.1.183" evidence="2"/>
<keyword evidence="11" id="KW-1133">Transmembrane helix</keyword>
<keyword evidence="5" id="KW-0812">Transmembrane</keyword>
<name>A0A210PYD3_MIZYE</name>
<evidence type="ECO:0000256" key="14">
    <source>
        <dbReference type="ARBA" id="ARBA00029343"/>
    </source>
</evidence>
<evidence type="ECO:0000256" key="8">
    <source>
        <dbReference type="ARBA" id="ARBA00022824"/>
    </source>
</evidence>
<dbReference type="FunFam" id="1.10.510.10:FF:000464">
    <property type="entry name" value="Protein O-mannose kinase"/>
    <property type="match status" value="1"/>
</dbReference>
<keyword evidence="9" id="KW-0067">ATP-binding</keyword>
<dbReference type="AlphaFoldDB" id="A0A210PYD3"/>
<comment type="subcellular location">
    <subcellularLocation>
        <location evidence="1">Endoplasmic reticulum membrane</location>
        <topology evidence="1">Single-pass type II membrane protein</topology>
    </subcellularLocation>
</comment>